<dbReference type="EC" id="3.5.1.2" evidence="10"/>
<dbReference type="GO" id="GO:0000105">
    <property type="term" value="P:L-histidine biosynthetic process"/>
    <property type="evidence" value="ECO:0007669"/>
    <property type="project" value="UniProtKB-UniRule"/>
</dbReference>
<dbReference type="CDD" id="cd01748">
    <property type="entry name" value="GATase1_IGP_Synthase"/>
    <property type="match status" value="1"/>
</dbReference>
<dbReference type="GO" id="GO:0004359">
    <property type="term" value="F:glutaminase activity"/>
    <property type="evidence" value="ECO:0007669"/>
    <property type="project" value="UniProtKB-EC"/>
</dbReference>
<proteinExistence type="inferred from homology"/>
<dbReference type="GO" id="GO:0016829">
    <property type="term" value="F:lyase activity"/>
    <property type="evidence" value="ECO:0007669"/>
    <property type="project" value="UniProtKB-KW"/>
</dbReference>
<dbReference type="NCBIfam" id="TIGR01855">
    <property type="entry name" value="IMP_synth_hisH"/>
    <property type="match status" value="1"/>
</dbReference>
<feature type="active site" description="Nucleophile" evidence="10 11">
    <location>
        <position position="81"/>
    </location>
</feature>
<keyword evidence="10" id="KW-0963">Cytoplasm</keyword>
<comment type="subcellular location">
    <subcellularLocation>
        <location evidence="10">Cytoplasm</location>
    </subcellularLocation>
</comment>
<dbReference type="Proteomes" id="UP001144352">
    <property type="component" value="Unassembled WGS sequence"/>
</dbReference>
<comment type="catalytic activity">
    <reaction evidence="9 10">
        <text>L-glutamine + H2O = L-glutamate + NH4(+)</text>
        <dbReference type="Rhea" id="RHEA:15889"/>
        <dbReference type="ChEBI" id="CHEBI:15377"/>
        <dbReference type="ChEBI" id="CHEBI:28938"/>
        <dbReference type="ChEBI" id="CHEBI:29985"/>
        <dbReference type="ChEBI" id="CHEBI:58359"/>
        <dbReference type="EC" id="3.5.1.2"/>
    </reaction>
</comment>
<dbReference type="PANTHER" id="PTHR42701:SF1">
    <property type="entry name" value="IMIDAZOLE GLYCEROL PHOSPHATE SYNTHASE SUBUNIT HISH"/>
    <property type="match status" value="1"/>
</dbReference>
<evidence type="ECO:0000256" key="6">
    <source>
        <dbReference type="ARBA" id="ARBA00023102"/>
    </source>
</evidence>
<evidence type="ECO:0000256" key="10">
    <source>
        <dbReference type="HAMAP-Rule" id="MF_00278"/>
    </source>
</evidence>
<dbReference type="GO" id="GO:0005737">
    <property type="term" value="C:cytoplasm"/>
    <property type="evidence" value="ECO:0007669"/>
    <property type="project" value="UniProtKB-SubCell"/>
</dbReference>
<feature type="domain" description="Glutamine amidotransferase" evidence="12">
    <location>
        <begin position="6"/>
        <end position="205"/>
    </location>
</feature>
<dbReference type="Pfam" id="PF00117">
    <property type="entry name" value="GATase"/>
    <property type="match status" value="1"/>
</dbReference>
<dbReference type="RefSeq" id="WP_214186469.1">
    <property type="nucleotide sequence ID" value="NZ_BSDS01000001.1"/>
</dbReference>
<sequence length="209" mass="22939">MATIAIIDYGMGNLRSVQKGFEKVGFEAVVTADPKVVLEAEKVVLPGVGAFRDCMRNLEQGGFVEPILKVIRDGRPFLGICVGMQLLFTDSVEFGLYQGLNVIPGHVLRFPEGMREGGEELKVPHMGWNQLSIKRRPPAFAEVEDGANVYFVHSFYAKPDDEGVVAATSGYGIEFCAALWKDNIVATQFHPEKSQAVGLSILKNFGEMK</sequence>
<reference evidence="13" key="1">
    <citation type="submission" date="2022-12" db="EMBL/GenBank/DDBJ databases">
        <title>Reference genome sequencing for broad-spectrum identification of bacterial and archaeal isolates by mass spectrometry.</title>
        <authorList>
            <person name="Sekiguchi Y."/>
            <person name="Tourlousse D.M."/>
        </authorList>
    </citation>
    <scope>NUCLEOTIDE SEQUENCE</scope>
    <source>
        <strain evidence="13">H2</strain>
    </source>
</reference>
<evidence type="ECO:0000256" key="5">
    <source>
        <dbReference type="ARBA" id="ARBA00022962"/>
    </source>
</evidence>
<evidence type="ECO:0000256" key="1">
    <source>
        <dbReference type="ARBA" id="ARBA00005091"/>
    </source>
</evidence>
<dbReference type="EC" id="4.3.2.10" evidence="10"/>
<evidence type="ECO:0000313" key="14">
    <source>
        <dbReference type="Proteomes" id="UP001144352"/>
    </source>
</evidence>
<protein>
    <recommendedName>
        <fullName evidence="10">Imidazole glycerol phosphate synthase subunit HisH</fullName>
        <ecNumber evidence="10">4.3.2.10</ecNumber>
    </recommendedName>
    <alternativeName>
        <fullName evidence="10">IGP synthase glutaminase subunit</fullName>
        <ecNumber evidence="10">3.5.1.2</ecNumber>
    </alternativeName>
    <alternativeName>
        <fullName evidence="10">IGP synthase subunit HisH</fullName>
    </alternativeName>
    <alternativeName>
        <fullName evidence="10">ImGP synthase subunit HisH</fullName>
        <shortName evidence="10">IGPS subunit HisH</shortName>
    </alternativeName>
</protein>
<evidence type="ECO:0000256" key="4">
    <source>
        <dbReference type="ARBA" id="ARBA00022801"/>
    </source>
</evidence>
<keyword evidence="14" id="KW-1185">Reference proteome</keyword>
<dbReference type="PIRSF" id="PIRSF000495">
    <property type="entry name" value="Amidotransf_hisH"/>
    <property type="match status" value="1"/>
</dbReference>
<evidence type="ECO:0000256" key="3">
    <source>
        <dbReference type="ARBA" id="ARBA00022605"/>
    </source>
</evidence>
<evidence type="ECO:0000256" key="7">
    <source>
        <dbReference type="ARBA" id="ARBA00023239"/>
    </source>
</evidence>
<dbReference type="PANTHER" id="PTHR42701">
    <property type="entry name" value="IMIDAZOLE GLYCEROL PHOSPHATE SYNTHASE SUBUNIT HISH"/>
    <property type="match status" value="1"/>
</dbReference>
<dbReference type="SUPFAM" id="SSF52317">
    <property type="entry name" value="Class I glutamine amidotransferase-like"/>
    <property type="match status" value="1"/>
</dbReference>
<dbReference type="PROSITE" id="PS51273">
    <property type="entry name" value="GATASE_TYPE_1"/>
    <property type="match status" value="1"/>
</dbReference>
<organism evidence="13 14">
    <name type="scientific">Geobacter hydrogenophilus</name>
    <dbReference type="NCBI Taxonomy" id="40983"/>
    <lineage>
        <taxon>Bacteria</taxon>
        <taxon>Pseudomonadati</taxon>
        <taxon>Thermodesulfobacteriota</taxon>
        <taxon>Desulfuromonadia</taxon>
        <taxon>Geobacterales</taxon>
        <taxon>Geobacteraceae</taxon>
        <taxon>Geobacter</taxon>
    </lineage>
</organism>
<comment type="catalytic activity">
    <reaction evidence="8 10">
        <text>5-[(5-phospho-1-deoxy-D-ribulos-1-ylimino)methylamino]-1-(5-phospho-beta-D-ribosyl)imidazole-4-carboxamide + L-glutamine = D-erythro-1-(imidazol-4-yl)glycerol 3-phosphate + 5-amino-1-(5-phospho-beta-D-ribosyl)imidazole-4-carboxamide + L-glutamate + H(+)</text>
        <dbReference type="Rhea" id="RHEA:24793"/>
        <dbReference type="ChEBI" id="CHEBI:15378"/>
        <dbReference type="ChEBI" id="CHEBI:29985"/>
        <dbReference type="ChEBI" id="CHEBI:58278"/>
        <dbReference type="ChEBI" id="CHEBI:58359"/>
        <dbReference type="ChEBI" id="CHEBI:58475"/>
        <dbReference type="ChEBI" id="CHEBI:58525"/>
        <dbReference type="EC" id="4.3.2.10"/>
    </reaction>
</comment>
<dbReference type="GO" id="GO:0000107">
    <property type="term" value="F:imidazoleglycerol-phosphate synthase activity"/>
    <property type="evidence" value="ECO:0007669"/>
    <property type="project" value="UniProtKB-UniRule"/>
</dbReference>
<keyword evidence="6 10" id="KW-0368">Histidine biosynthesis</keyword>
<keyword evidence="7 10" id="KW-0456">Lyase</keyword>
<dbReference type="HAMAP" id="MF_00278">
    <property type="entry name" value="HisH"/>
    <property type="match status" value="1"/>
</dbReference>
<feature type="active site" evidence="10 11">
    <location>
        <position position="190"/>
    </location>
</feature>
<comment type="function">
    <text evidence="10">IGPS catalyzes the conversion of PRFAR and glutamine to IGP, AICAR and glutamate. The HisH subunit catalyzes the hydrolysis of glutamine to glutamate and ammonia as part of the synthesis of IGP and AICAR. The resulting ammonia molecule is channeled to the active site of HisF.</text>
</comment>
<evidence type="ECO:0000256" key="9">
    <source>
        <dbReference type="ARBA" id="ARBA00049534"/>
    </source>
</evidence>
<keyword evidence="4 10" id="KW-0378">Hydrolase</keyword>
<dbReference type="AlphaFoldDB" id="A0A9W6G0U7"/>
<dbReference type="InterPro" id="IPR029062">
    <property type="entry name" value="Class_I_gatase-like"/>
</dbReference>
<comment type="pathway">
    <text evidence="1 10">Amino-acid biosynthesis; L-histidine biosynthesis; L-histidine from 5-phospho-alpha-D-ribose 1-diphosphate: step 5/9.</text>
</comment>
<dbReference type="InterPro" id="IPR017926">
    <property type="entry name" value="GATASE"/>
</dbReference>
<dbReference type="InterPro" id="IPR010139">
    <property type="entry name" value="Imidazole-glycPsynth_HisH"/>
</dbReference>
<comment type="subunit">
    <text evidence="2 10">Heterodimer of HisH and HisF.</text>
</comment>
<keyword evidence="3 10" id="KW-0028">Amino-acid biosynthesis</keyword>
<accession>A0A9W6G0U7</accession>
<evidence type="ECO:0000313" key="13">
    <source>
        <dbReference type="EMBL" id="GLI38426.1"/>
    </source>
</evidence>
<comment type="caution">
    <text evidence="13">The sequence shown here is derived from an EMBL/GenBank/DDBJ whole genome shotgun (WGS) entry which is preliminary data.</text>
</comment>
<evidence type="ECO:0000256" key="11">
    <source>
        <dbReference type="PIRSR" id="PIRSR000495-1"/>
    </source>
</evidence>
<gene>
    <name evidence="10 13" type="primary">hisH</name>
    <name evidence="13" type="ORF">GHYDROH2_19270</name>
</gene>
<feature type="active site" evidence="10 11">
    <location>
        <position position="192"/>
    </location>
</feature>
<dbReference type="Gene3D" id="3.40.50.880">
    <property type="match status" value="1"/>
</dbReference>
<evidence type="ECO:0000256" key="2">
    <source>
        <dbReference type="ARBA" id="ARBA00011152"/>
    </source>
</evidence>
<evidence type="ECO:0000259" key="12">
    <source>
        <dbReference type="Pfam" id="PF00117"/>
    </source>
</evidence>
<evidence type="ECO:0000256" key="8">
    <source>
        <dbReference type="ARBA" id="ARBA00047838"/>
    </source>
</evidence>
<keyword evidence="5 10" id="KW-0315">Glutamine amidotransferase</keyword>
<dbReference type="EMBL" id="BSDS01000001">
    <property type="protein sequence ID" value="GLI38426.1"/>
    <property type="molecule type" value="Genomic_DNA"/>
</dbReference>
<name>A0A9W6G0U7_9BACT</name>